<gene>
    <name evidence="2" type="ORF">Bca52824_096127</name>
</gene>
<keyword evidence="3" id="KW-1185">Reference proteome</keyword>
<dbReference type="Proteomes" id="UP000886595">
    <property type="component" value="Unassembled WGS sequence"/>
</dbReference>
<reference evidence="2 3" key="1">
    <citation type="submission" date="2020-02" db="EMBL/GenBank/DDBJ databases">
        <authorList>
            <person name="Ma Q."/>
            <person name="Huang Y."/>
            <person name="Song X."/>
            <person name="Pei D."/>
        </authorList>
    </citation>
    <scope>NUCLEOTIDE SEQUENCE [LARGE SCALE GENOMIC DNA]</scope>
    <source>
        <strain evidence="2">Sxm20200214</strain>
        <tissue evidence="2">Leaf</tissue>
    </source>
</reference>
<sequence length="130" mass="13822">MASSSSRTRSRSPFSHRRPPSPYSSASSTCSSHMNNRILPRSSSTSASTVYNSGGGIGSRSMATSRTVSDPGLIGGSGNYKPPSPVPYSSDGLVSEPMPTTTSDRHSISVTVRFRPMRYARSGRSNCRSN</sequence>
<evidence type="ECO:0000313" key="2">
    <source>
        <dbReference type="EMBL" id="KAG2242027.1"/>
    </source>
</evidence>
<accession>A0A8X7THJ4</accession>
<evidence type="ECO:0000313" key="3">
    <source>
        <dbReference type="Proteomes" id="UP000886595"/>
    </source>
</evidence>
<protein>
    <submittedName>
        <fullName evidence="2">Uncharacterized protein</fullName>
    </submittedName>
</protein>
<organism evidence="2 3">
    <name type="scientific">Brassica carinata</name>
    <name type="common">Ethiopian mustard</name>
    <name type="synonym">Abyssinian cabbage</name>
    <dbReference type="NCBI Taxonomy" id="52824"/>
    <lineage>
        <taxon>Eukaryota</taxon>
        <taxon>Viridiplantae</taxon>
        <taxon>Streptophyta</taxon>
        <taxon>Embryophyta</taxon>
        <taxon>Tracheophyta</taxon>
        <taxon>Spermatophyta</taxon>
        <taxon>Magnoliopsida</taxon>
        <taxon>eudicotyledons</taxon>
        <taxon>Gunneridae</taxon>
        <taxon>Pentapetalae</taxon>
        <taxon>rosids</taxon>
        <taxon>malvids</taxon>
        <taxon>Brassicales</taxon>
        <taxon>Brassicaceae</taxon>
        <taxon>Brassiceae</taxon>
        <taxon>Brassica</taxon>
    </lineage>
</organism>
<name>A0A8X7THJ4_BRACI</name>
<comment type="caution">
    <text evidence="2">The sequence shown here is derived from an EMBL/GenBank/DDBJ whole genome shotgun (WGS) entry which is preliminary data.</text>
</comment>
<dbReference type="EMBL" id="JAAMPC010000701">
    <property type="protein sequence ID" value="KAG2242027.1"/>
    <property type="molecule type" value="Genomic_DNA"/>
</dbReference>
<feature type="compositionally biased region" description="Basic residues" evidence="1">
    <location>
        <begin position="8"/>
        <end position="19"/>
    </location>
</feature>
<dbReference type="AlphaFoldDB" id="A0A8X7THJ4"/>
<feature type="compositionally biased region" description="Low complexity" evidence="1">
    <location>
        <begin position="23"/>
        <end position="32"/>
    </location>
</feature>
<feature type="region of interest" description="Disordered" evidence="1">
    <location>
        <begin position="1"/>
        <end position="106"/>
    </location>
</feature>
<evidence type="ECO:0000256" key="1">
    <source>
        <dbReference type="SAM" id="MobiDB-lite"/>
    </source>
</evidence>
<proteinExistence type="predicted"/>